<dbReference type="GO" id="GO:0046983">
    <property type="term" value="F:protein dimerization activity"/>
    <property type="evidence" value="ECO:0007669"/>
    <property type="project" value="InterPro"/>
</dbReference>
<keyword evidence="5" id="KW-0547">Nucleotide-binding</keyword>
<feature type="transmembrane region" description="Helical" evidence="9">
    <location>
        <begin position="71"/>
        <end position="91"/>
    </location>
</feature>
<evidence type="ECO:0000256" key="8">
    <source>
        <dbReference type="ARBA" id="ARBA00023012"/>
    </source>
</evidence>
<gene>
    <name evidence="12" type="primary">desK_2</name>
    <name evidence="12" type="ORF">NCTC12967_00271</name>
</gene>
<dbReference type="SUPFAM" id="SSF55874">
    <property type="entry name" value="ATPase domain of HSP90 chaperone/DNA topoisomerase II/histidine kinase"/>
    <property type="match status" value="1"/>
</dbReference>
<feature type="transmembrane region" description="Helical" evidence="9">
    <location>
        <begin position="15"/>
        <end position="36"/>
    </location>
</feature>
<organism evidence="12 13">
    <name type="scientific">Arachnia propionica</name>
    <dbReference type="NCBI Taxonomy" id="1750"/>
    <lineage>
        <taxon>Bacteria</taxon>
        <taxon>Bacillati</taxon>
        <taxon>Actinomycetota</taxon>
        <taxon>Actinomycetes</taxon>
        <taxon>Propionibacteriales</taxon>
        <taxon>Propionibacteriaceae</taxon>
        <taxon>Arachnia</taxon>
    </lineage>
</organism>
<dbReference type="GO" id="GO:0016020">
    <property type="term" value="C:membrane"/>
    <property type="evidence" value="ECO:0007669"/>
    <property type="project" value="InterPro"/>
</dbReference>
<keyword evidence="6 12" id="KW-0418">Kinase</keyword>
<dbReference type="GeneID" id="64405770"/>
<feature type="domain" description="Signal transduction histidine kinase subgroup 3 dimerisation and phosphoacceptor" evidence="11">
    <location>
        <begin position="183"/>
        <end position="247"/>
    </location>
</feature>
<evidence type="ECO:0000313" key="13">
    <source>
        <dbReference type="Proteomes" id="UP000273044"/>
    </source>
</evidence>
<proteinExistence type="predicted"/>
<keyword evidence="4 12" id="KW-0808">Transferase</keyword>
<evidence type="ECO:0000256" key="9">
    <source>
        <dbReference type="SAM" id="Phobius"/>
    </source>
</evidence>
<keyword evidence="9" id="KW-0472">Membrane</keyword>
<feature type="transmembrane region" description="Helical" evidence="9">
    <location>
        <begin position="134"/>
        <end position="151"/>
    </location>
</feature>
<evidence type="ECO:0000256" key="2">
    <source>
        <dbReference type="ARBA" id="ARBA00012438"/>
    </source>
</evidence>
<keyword evidence="9" id="KW-1133">Transmembrane helix</keyword>
<dbReference type="GO" id="GO:0005524">
    <property type="term" value="F:ATP binding"/>
    <property type="evidence" value="ECO:0007669"/>
    <property type="project" value="UniProtKB-KW"/>
</dbReference>
<dbReference type="InterPro" id="IPR036890">
    <property type="entry name" value="HATPase_C_sf"/>
</dbReference>
<evidence type="ECO:0000313" key="12">
    <source>
        <dbReference type="EMBL" id="VEH69007.1"/>
    </source>
</evidence>
<evidence type="ECO:0000256" key="4">
    <source>
        <dbReference type="ARBA" id="ARBA00022679"/>
    </source>
</evidence>
<dbReference type="Gene3D" id="3.30.565.10">
    <property type="entry name" value="Histidine kinase-like ATPase, C-terminal domain"/>
    <property type="match status" value="1"/>
</dbReference>
<dbReference type="InterPro" id="IPR011712">
    <property type="entry name" value="Sig_transdc_His_kin_sub3_dim/P"/>
</dbReference>
<dbReference type="InterPro" id="IPR050482">
    <property type="entry name" value="Sensor_HK_TwoCompSys"/>
</dbReference>
<dbReference type="EMBL" id="LR134406">
    <property type="protein sequence ID" value="VEH69007.1"/>
    <property type="molecule type" value="Genomic_DNA"/>
</dbReference>
<dbReference type="PANTHER" id="PTHR24421">
    <property type="entry name" value="NITRATE/NITRITE SENSOR PROTEIN NARX-RELATED"/>
    <property type="match status" value="1"/>
</dbReference>
<sequence length="386" mass="40434">MSDSTDAARPGIGPVAWAVAALGFLYYCPPLVIPLINPSHHLDPGRAVLLLGPGLVAMLLLVWLRRAPIPVAVSLAGLWLLSPAVFGPAMAAQAHIARHRKGIDAIAVACVLVAAKSVVMLHDASGGSAVRVEVLISATGVVIALLVGLLGRSTTDANQQRAAAQAARQDAWEAQLNEARLLERERIAREMHDVVAHRISLIALHAGALAHHMRSEQGEAGDLARAIQTNAQSSLDELRAMLARLRGNAAPPEPPQPTLSGLDALLADARSAGQQVAVELDGDPAEVPDRVSRHAYRIVQEGLTNARKHAPGAPVALSLETTADRLRVVVRNRLADLAQPDRSGSGLGLVGIAERVDLVGGDLSHGIEGGEFILEATLPYAPEGTA</sequence>
<evidence type="ECO:0000256" key="1">
    <source>
        <dbReference type="ARBA" id="ARBA00000085"/>
    </source>
</evidence>
<keyword evidence="8" id="KW-0902">Two-component regulatory system</keyword>
<accession>A0A3S4ZQV7</accession>
<evidence type="ECO:0000259" key="11">
    <source>
        <dbReference type="Pfam" id="PF07730"/>
    </source>
</evidence>
<dbReference type="Gene3D" id="1.20.5.1930">
    <property type="match status" value="1"/>
</dbReference>
<dbReference type="EC" id="2.7.13.3" evidence="2"/>
<evidence type="ECO:0000256" key="3">
    <source>
        <dbReference type="ARBA" id="ARBA00022553"/>
    </source>
</evidence>
<dbReference type="Pfam" id="PF02518">
    <property type="entry name" value="HATPase_c"/>
    <property type="match status" value="1"/>
</dbReference>
<feature type="domain" description="Histidine kinase/HSP90-like ATPase" evidence="10">
    <location>
        <begin position="292"/>
        <end position="379"/>
    </location>
</feature>
<keyword evidence="13" id="KW-1185">Reference proteome</keyword>
<keyword evidence="9" id="KW-0812">Transmembrane</keyword>
<dbReference type="RefSeq" id="WP_061787306.1">
    <property type="nucleotide sequence ID" value="NZ_CP072386.1"/>
</dbReference>
<dbReference type="CDD" id="cd16917">
    <property type="entry name" value="HATPase_UhpB-NarQ-NarX-like"/>
    <property type="match status" value="1"/>
</dbReference>
<dbReference type="GO" id="GO:0000155">
    <property type="term" value="F:phosphorelay sensor kinase activity"/>
    <property type="evidence" value="ECO:0007669"/>
    <property type="project" value="InterPro"/>
</dbReference>
<dbReference type="PANTHER" id="PTHR24421:SF10">
    <property type="entry name" value="NITRATE_NITRITE SENSOR PROTEIN NARQ"/>
    <property type="match status" value="1"/>
</dbReference>
<evidence type="ECO:0000256" key="6">
    <source>
        <dbReference type="ARBA" id="ARBA00022777"/>
    </source>
</evidence>
<protein>
    <recommendedName>
        <fullName evidence="2">histidine kinase</fullName>
        <ecNumber evidence="2">2.7.13.3</ecNumber>
    </recommendedName>
</protein>
<evidence type="ECO:0000256" key="5">
    <source>
        <dbReference type="ARBA" id="ARBA00022741"/>
    </source>
</evidence>
<dbReference type="InterPro" id="IPR003594">
    <property type="entry name" value="HATPase_dom"/>
</dbReference>
<evidence type="ECO:0000256" key="7">
    <source>
        <dbReference type="ARBA" id="ARBA00022840"/>
    </source>
</evidence>
<evidence type="ECO:0000259" key="10">
    <source>
        <dbReference type="Pfam" id="PF02518"/>
    </source>
</evidence>
<feature type="transmembrane region" description="Helical" evidence="9">
    <location>
        <begin position="48"/>
        <end position="65"/>
    </location>
</feature>
<keyword evidence="3" id="KW-0597">Phosphoprotein</keyword>
<dbReference type="AlphaFoldDB" id="A0A3S4ZQV7"/>
<comment type="catalytic activity">
    <reaction evidence="1">
        <text>ATP + protein L-histidine = ADP + protein N-phospho-L-histidine.</text>
        <dbReference type="EC" id="2.7.13.3"/>
    </reaction>
</comment>
<reference evidence="12 13" key="1">
    <citation type="submission" date="2018-12" db="EMBL/GenBank/DDBJ databases">
        <authorList>
            <consortium name="Pathogen Informatics"/>
        </authorList>
    </citation>
    <scope>NUCLEOTIDE SEQUENCE [LARGE SCALE GENOMIC DNA]</scope>
    <source>
        <strain evidence="12 13">NCTC12967</strain>
    </source>
</reference>
<dbReference type="Pfam" id="PF07730">
    <property type="entry name" value="HisKA_3"/>
    <property type="match status" value="1"/>
</dbReference>
<dbReference type="Proteomes" id="UP000273044">
    <property type="component" value="Chromosome"/>
</dbReference>
<name>A0A3S4ZQV7_9ACTN</name>
<keyword evidence="7" id="KW-0067">ATP-binding</keyword>